<organism evidence="2 3">
    <name type="scientific">Roseofilum reptotaenium AO1-A</name>
    <dbReference type="NCBI Taxonomy" id="1925591"/>
    <lineage>
        <taxon>Bacteria</taxon>
        <taxon>Bacillati</taxon>
        <taxon>Cyanobacteriota</taxon>
        <taxon>Cyanophyceae</taxon>
        <taxon>Desertifilales</taxon>
        <taxon>Desertifilaceae</taxon>
        <taxon>Roseofilum</taxon>
    </lineage>
</organism>
<evidence type="ECO:0000313" key="2">
    <source>
        <dbReference type="EMBL" id="OJJ15476.1"/>
    </source>
</evidence>
<name>A0A1L9QJZ2_9CYAN</name>
<sequence length="262" mass="30392">MKFTLKKAQTFLDTYYAHMVEYRAELFLWAISNSLPFILMGVWIEAADSGQFALSSIEFGRYFLSVFLVRQLALVWVIWEFEEEVVQGQLSPKLLQPIDPVAHYLARHIAERLARIPFTIGLVVLFFVLYPQAFWIPSWQEIAFFLVITQIVFAVRFALQYTFAIFAFWTERAGALEQFWTLLYVFLSGMIAPLQVFPPVVQEILWWTPFPYLINFPASVLIGLPVNWGRALCTLIGWGLIFSAANRWLWRKGLKHYSGMGA</sequence>
<feature type="transmembrane region" description="Helical" evidence="1">
    <location>
        <begin position="59"/>
        <end position="79"/>
    </location>
</feature>
<accession>A0A1L9QJZ2</accession>
<dbReference type="InterPro" id="IPR010390">
    <property type="entry name" value="ABC-2_transporter-like"/>
</dbReference>
<feature type="transmembrane region" description="Helical" evidence="1">
    <location>
        <begin position="181"/>
        <end position="198"/>
    </location>
</feature>
<keyword evidence="1" id="KW-1133">Transmembrane helix</keyword>
<dbReference type="Pfam" id="PF06182">
    <property type="entry name" value="ABC2_membrane_6"/>
    <property type="match status" value="1"/>
</dbReference>
<reference evidence="2" key="1">
    <citation type="submission" date="2016-10" db="EMBL/GenBank/DDBJ databases">
        <title>CRISPR-Cas defence system in Roseofilum reptotaenium: evidence of a bacteriophage-cyanobacterium arms race in the coral black band disease.</title>
        <authorList>
            <person name="Buerger P."/>
            <person name="Wood-Charlson E.M."/>
            <person name="Weynberg K.D."/>
            <person name="Willis B."/>
            <person name="Van Oppen M.J."/>
        </authorList>
    </citation>
    <scope>NUCLEOTIDE SEQUENCE [LARGE SCALE GENOMIC DNA]</scope>
    <source>
        <strain evidence="2">AO1-A</strain>
    </source>
</reference>
<dbReference type="Proteomes" id="UP000183940">
    <property type="component" value="Unassembled WGS sequence"/>
</dbReference>
<dbReference type="PANTHER" id="PTHR36832:SF1">
    <property type="entry name" value="SLR1174 PROTEIN"/>
    <property type="match status" value="1"/>
</dbReference>
<dbReference type="PANTHER" id="PTHR36832">
    <property type="entry name" value="SLR1174 PROTEIN-RELATED"/>
    <property type="match status" value="1"/>
</dbReference>
<evidence type="ECO:0000256" key="1">
    <source>
        <dbReference type="SAM" id="Phobius"/>
    </source>
</evidence>
<feature type="transmembrane region" description="Helical" evidence="1">
    <location>
        <begin position="26"/>
        <end position="44"/>
    </location>
</feature>
<proteinExistence type="predicted"/>
<comment type="caution">
    <text evidence="2">The sequence shown here is derived from an EMBL/GenBank/DDBJ whole genome shotgun (WGS) entry which is preliminary data.</text>
</comment>
<feature type="transmembrane region" description="Helical" evidence="1">
    <location>
        <begin position="231"/>
        <end position="250"/>
    </location>
</feature>
<feature type="transmembrane region" description="Helical" evidence="1">
    <location>
        <begin position="116"/>
        <end position="136"/>
    </location>
</feature>
<dbReference type="EMBL" id="MLAW01000070">
    <property type="protein sequence ID" value="OJJ15476.1"/>
    <property type="molecule type" value="Genomic_DNA"/>
</dbReference>
<protein>
    <submittedName>
        <fullName evidence="2">Multidrug ABC transporter permease</fullName>
    </submittedName>
</protein>
<evidence type="ECO:0000313" key="3">
    <source>
        <dbReference type="Proteomes" id="UP000183940"/>
    </source>
</evidence>
<gene>
    <name evidence="2" type="ORF">BI308_24265</name>
</gene>
<feature type="transmembrane region" description="Helical" evidence="1">
    <location>
        <begin position="142"/>
        <end position="169"/>
    </location>
</feature>
<keyword evidence="3" id="KW-1185">Reference proteome</keyword>
<dbReference type="AlphaFoldDB" id="A0A1L9QJZ2"/>
<keyword evidence="1" id="KW-0812">Transmembrane</keyword>
<dbReference type="STRING" id="1925591.BI308_24265"/>
<keyword evidence="1" id="KW-0472">Membrane</keyword>